<accession>A0ABQ5SIS4</accession>
<evidence type="ECO:0000313" key="8">
    <source>
        <dbReference type="Proteomes" id="UP001165090"/>
    </source>
</evidence>
<dbReference type="PANTHER" id="PTHR15922">
    <property type="entry name" value="NEUROBLASTOMA-AMPLIFIED SEQUENCE"/>
    <property type="match status" value="1"/>
</dbReference>
<dbReference type="Pfam" id="PF08314">
    <property type="entry name" value="Sec39"/>
    <property type="match status" value="1"/>
</dbReference>
<organism evidence="7 8">
    <name type="scientific">Volvox africanus</name>
    <dbReference type="NCBI Taxonomy" id="51714"/>
    <lineage>
        <taxon>Eukaryota</taxon>
        <taxon>Viridiplantae</taxon>
        <taxon>Chlorophyta</taxon>
        <taxon>core chlorophytes</taxon>
        <taxon>Chlorophyceae</taxon>
        <taxon>CS clade</taxon>
        <taxon>Chlamydomonadales</taxon>
        <taxon>Volvocaceae</taxon>
        <taxon>Volvox</taxon>
    </lineage>
</organism>
<evidence type="ECO:0000256" key="3">
    <source>
        <dbReference type="ARBA" id="ARBA00022824"/>
    </source>
</evidence>
<keyword evidence="8" id="KW-1185">Reference proteome</keyword>
<evidence type="ECO:0000256" key="5">
    <source>
        <dbReference type="SAM" id="MobiDB-lite"/>
    </source>
</evidence>
<dbReference type="EMBL" id="BSDZ01000086">
    <property type="protein sequence ID" value="GLI69541.1"/>
    <property type="molecule type" value="Genomic_DNA"/>
</dbReference>
<feature type="region of interest" description="Disordered" evidence="5">
    <location>
        <begin position="556"/>
        <end position="591"/>
    </location>
</feature>
<comment type="caution">
    <text evidence="7">The sequence shown here is derived from an EMBL/GenBank/DDBJ whole genome shotgun (WGS) entry which is preliminary data.</text>
</comment>
<feature type="domain" description="Sec39" evidence="6">
    <location>
        <begin position="643"/>
        <end position="879"/>
    </location>
</feature>
<protein>
    <recommendedName>
        <fullName evidence="6">Sec39 domain-containing protein</fullName>
    </recommendedName>
</protein>
<dbReference type="Proteomes" id="UP001165090">
    <property type="component" value="Unassembled WGS sequence"/>
</dbReference>
<name>A0ABQ5SIS4_9CHLO</name>
<evidence type="ECO:0000259" key="6">
    <source>
        <dbReference type="Pfam" id="PF08314"/>
    </source>
</evidence>
<dbReference type="PANTHER" id="PTHR15922:SF2">
    <property type="entry name" value="NBAS SUBUNIT OF NRZ TETHERING COMPLEX"/>
    <property type="match status" value="1"/>
</dbReference>
<proteinExistence type="predicted"/>
<keyword evidence="2" id="KW-0813">Transport</keyword>
<dbReference type="SUPFAM" id="SSF69322">
    <property type="entry name" value="Tricorn protease domain 2"/>
    <property type="match status" value="1"/>
</dbReference>
<feature type="compositionally biased region" description="Low complexity" evidence="5">
    <location>
        <begin position="556"/>
        <end position="582"/>
    </location>
</feature>
<evidence type="ECO:0000256" key="1">
    <source>
        <dbReference type="ARBA" id="ARBA00004240"/>
    </source>
</evidence>
<gene>
    <name evidence="7" type="ORF">VaNZ11_014186</name>
</gene>
<dbReference type="InterPro" id="IPR013244">
    <property type="entry name" value="Sec39_domain"/>
</dbReference>
<keyword evidence="3" id="KW-0256">Endoplasmic reticulum</keyword>
<evidence type="ECO:0000256" key="2">
    <source>
        <dbReference type="ARBA" id="ARBA00022448"/>
    </source>
</evidence>
<sequence length="2649" mass="275221">MQHTSNTVLYEEVELYAASSNGRAIASINAQKQRAPDLHDQGGLLVSPDSSSVAVLDSTGTLVTVLHSREGSTVSGTDAETPSRDLVVVRSFQPTRITGSCLSASDAVAAYCWSADSSCLAIACASGHVYVLDRSGQPVALLQPSAGLWTGKPLGALAMPLPSTLFLLTARPAQLFVVPLDAPLRLLQTLRPQQLSRQHDVIRVAAYDARTSTLVVAGEGGAAGGGAKVAGSVHVSVSAWRLELSGPGPTAAAAAKAVLLGSFAGPIHDTVAAASGGASSGAAWSRRRWTLSLSPLGEHVALVAPPASGVLLLSLPRCQRVDPAEQFGGRTAPRASAFQTTLARSVGSAVSVSWWSSETALALSDLGGHVGLAQLPGYENLLAGDEQPQYEPGALVASKTSGPGARGLLVLEPVMCTEAKPGYFPTAASDAKRGARMSWGAAASLEPEAAAGPPGLRLVLLAERTPEEMLKVHMRNQQWGRALELCAAAGLDADRVYAARWASRPVDAANITDNLAKIADRRWVVEECCSRVAADYEGQRKLINYGLRETARQAKPAAAADSTDDASSTASAAATPGGSTAAAGGGRESSDPWDAVWWRCTRLRLWRHSDRLEVLYAAQGRTFNPAAYTAFRDLPVAAAAGSWAATGAVGPLAVLAQHYPASLSGPVLLGVLSRLPETINPRLYSALLPRVDGEGSSAPPLTPPVRKLDWVEQAELLTEIRTVLAAGSKAESAPGSPDLDPEATDALVRVLAPRPRLSVSVISEWYADRALQLDTETGQLQNALTLLELGWERGARDPRVARLLGAARALAGVVASTGGHQASRTVGSRRAGGALWQLRLEVFAAMQGGQQLRLLLSGTDEKSMEEELRDRVVPFLHGPGWDAAAVGPLVGALLTQEMAARPAWAAALIEAEARCRMLFGNTGELVQAVTAAVVGCPQTDEWPVLMRAVEAVEAAVWKEAEAEAERGATADGSLAKVAGGWMAGLQELRGFLHAGSLLAARGLPLTVRHISSCGHEEAARCVRQVLGGIQRSSPSMSDASWSELWRDLVQVRSMAFPFLAPEELLSEVARCMMHCGRNDLANAYLHGGAPAGPEGGGVHVALDDAAADALVASVAMEILAGATDPWDSAAQQAAACLALASPEAPSAIALRRLMSALQLLPEMGVDLMPAQVMHMQDRFEVLRLILDGAPDGALANDAGFAATSLGVGIGGTFGLAASAALGGKFSRRRAAVRAAGMAAAAGGRAAAALAGGLLAVAGRVAGANVAEAVAGRMAPVAGIVAGAVAATVSAAAAAAPTAAVGAVGGAAQPPYKQVGRLLELAELLGLDSPEDELRVKDLAGRAALRAGDLGTAQHLALGLLARRYVPAWSLCADLGSTRQLQDDVVRQQLLSFALLHCPAERMTRLLEDLRAAEKRCSGEAGGADPLVEAPEYLLRVALLAPGQRVGAAPPGASPTAHLPSPGDTHLALAVLGPGVLGSGAAAAKLLESLHGSGGGGEDGSVGLPYAQQQRVMAMECYCHCLSALLPTASSGAERLQILEQPLGELLRQVRQLDLTTSSPSAESAAAALAAESRLAAARDSRTVRQHVPGVDAVQFASGGEEYRRQAILQQATLAGAAEAEAPGASPRAAELLEQARRLAGVYGVDKWEVELHFTSGLITACATTTPELRAAVQSREPGLLQRPALLLRHLAAVTYPALPPSSGPHLALWLVVLTDCLHACAKTDSTAATLAAIAAPVFSKLRDLLEKAGAALKGLALTHVHAPFLAQLLTPMGVALIVRSAAPSEAVHAPTVAAAAIFSYVKPSNLTQAVKLLTALHKLLRPQAKKTTSGSGAQLFPGLQRALDEIPASLPYLCLCVKAVGTKHTAGSGGLQQHQQAQQPQRDMAVAWGHVEEHVVRLTSSDLAAWLAFLLLPGSPCPLGPEITGAPLAPCPCPVDVRLTVLDACMPILQPSAAAMPTHPSAIDAQGSAATVAADQELLYRLRSLHRRLLVLRAARLHAADGVDEEQLRNLELSLLQMEETPSGTSDAGAVRRALSHLAAAGCPAAVLLDIAVVAADLPTDGGHPATGLSSSQSSPAQGMVEGAVSDALGSALQALLGAEMQAAAGQFQLRGVLKCLDRQPHLGSDSLTPTSLTRTEATEATEALRTLRDMVWHELQRFTDERLPALEQLRPTAASELLDIQAALGTRTMWQGWVFGGGSADDPQQHRLKLIATRTRALLAHLRTPHQSSSAPEQISVSVGQGTAPAAAAATSTVVQVEDLATCAAAEQLFSRLLQAARTSGRSGDDTVGTASLVQLHLLARLLMEVWRNGDIWGREIAVNFNQDENGNRSGAVEDVAEASVEVSALHRCWRELAEELLRGRHLVEVVSILDPPSSATNTEAAHGLFPGDVSKGPLPSSTSLAASCEVHLLTLSSDDVEHLIRVAAVGADGAAASWCLGLASPYNEHRMRALEELQATASPAAEAPVASTNAALADGSGPIQPDTAVLLLALLIRSGDAVQLAASVHPLLLRLVLSVPASPVESAGGESQALLLPCRDARTAGYVLPCLAALLIERGKRGCAAVLVSRRVQLHPALVSATGSMFLLERYLKAVASVDGKPVGACQVSPDLDSAAEGLLRCWPAAVEQLQLSCKEWCRRALRVLTATTTE</sequence>
<evidence type="ECO:0000313" key="7">
    <source>
        <dbReference type="EMBL" id="GLI69541.1"/>
    </source>
</evidence>
<evidence type="ECO:0000256" key="4">
    <source>
        <dbReference type="ARBA" id="ARBA00022927"/>
    </source>
</evidence>
<reference evidence="7 8" key="1">
    <citation type="journal article" date="2023" name="IScience">
        <title>Expanded male sex-determining region conserved during the evolution of homothallism in the green alga Volvox.</title>
        <authorList>
            <person name="Yamamoto K."/>
            <person name="Matsuzaki R."/>
            <person name="Mahakham W."/>
            <person name="Heman W."/>
            <person name="Sekimoto H."/>
            <person name="Kawachi M."/>
            <person name="Minakuchi Y."/>
            <person name="Toyoda A."/>
            <person name="Nozaki H."/>
        </authorList>
    </citation>
    <scope>NUCLEOTIDE SEQUENCE [LARGE SCALE GENOMIC DNA]</scope>
    <source>
        <strain evidence="7 8">NIES-4468</strain>
    </source>
</reference>
<keyword evidence="4" id="KW-0653">Protein transport</keyword>
<comment type="subcellular location">
    <subcellularLocation>
        <location evidence="1">Endoplasmic reticulum</location>
    </subcellularLocation>
</comment>